<evidence type="ECO:0000313" key="3">
    <source>
        <dbReference type="Proteomes" id="UP001501588"/>
    </source>
</evidence>
<proteinExistence type="predicted"/>
<dbReference type="SUPFAM" id="SSF51905">
    <property type="entry name" value="FAD/NAD(P)-binding domain"/>
    <property type="match status" value="1"/>
</dbReference>
<dbReference type="Pfam" id="PF01494">
    <property type="entry name" value="FAD_binding_3"/>
    <property type="match status" value="1"/>
</dbReference>
<evidence type="ECO:0000259" key="1">
    <source>
        <dbReference type="Pfam" id="PF01494"/>
    </source>
</evidence>
<sequence>MQSAPRSGSFSADLTLSGKALMPLDTTTTAAAPDAPSTPPAAECDVLVIGGGPAGSTTAALLAERGRRVVLVEKDVHPRFHIGESLLPQNLRVFERLGLREDLARIGVFKPGAAFVSDAHDGKQVAFPFAEATNRDYTHSYQVKRAEFDEMLFRNAAARGAEAHEGMRVTEVALDAARGSLVTAEDARGNARTWRARFVVDASGRDTFFASRMGSKKRNSRNNTAALFSHFKGVKTRDGSAEEDGYIGIHLFEHGWFWFIPLQGGIMSVGVVSDPDFFKRRRGTLDEFLREAIAMCPSTAARARDAEMVMPAQATGNYSYRSDTMAGDGWLMVGDAFAFIDPVFSSGVCLAMASGDLAADAVHTWLDDRAAAAPALRRFEKKVRGAIGSLSWLIYRINDPVMRDMFMAPSNRFRMREGLVSMLAGDVHRNPHLRVPVLAFKTCYYGLRVARRLGWRPDGAGMVRVATPAAPATAAAEAGATATAR</sequence>
<accession>A0ABP3QSL4</accession>
<name>A0ABP3QSL4_9PROT</name>
<comment type="caution">
    <text evidence="2">The sequence shown here is derived from an EMBL/GenBank/DDBJ whole genome shotgun (WGS) entry which is preliminary data.</text>
</comment>
<dbReference type="InterPro" id="IPR002938">
    <property type="entry name" value="FAD-bd"/>
</dbReference>
<dbReference type="Gene3D" id="3.50.50.60">
    <property type="entry name" value="FAD/NAD(P)-binding domain"/>
    <property type="match status" value="1"/>
</dbReference>
<dbReference type="InterPro" id="IPR050816">
    <property type="entry name" value="Flavin-dep_Halogenase_NPB"/>
</dbReference>
<dbReference type="PANTHER" id="PTHR43747:SF1">
    <property type="entry name" value="SLR1998 PROTEIN"/>
    <property type="match status" value="1"/>
</dbReference>
<dbReference type="EMBL" id="BAAAFZ010000055">
    <property type="protein sequence ID" value="GAA0593475.1"/>
    <property type="molecule type" value="Genomic_DNA"/>
</dbReference>
<dbReference type="PRINTS" id="PR00420">
    <property type="entry name" value="RNGMNOXGNASE"/>
</dbReference>
<organism evidence="2 3">
    <name type="scientific">Craurococcus roseus</name>
    <dbReference type="NCBI Taxonomy" id="77585"/>
    <lineage>
        <taxon>Bacteria</taxon>
        <taxon>Pseudomonadati</taxon>
        <taxon>Pseudomonadota</taxon>
        <taxon>Alphaproteobacteria</taxon>
        <taxon>Acetobacterales</taxon>
        <taxon>Acetobacteraceae</taxon>
        <taxon>Craurococcus</taxon>
    </lineage>
</organism>
<protein>
    <submittedName>
        <fullName evidence="2">NAD(P)/FAD-dependent oxidoreductase</fullName>
    </submittedName>
</protein>
<feature type="domain" description="FAD-binding" evidence="1">
    <location>
        <begin position="43"/>
        <end position="353"/>
    </location>
</feature>
<reference evidence="3" key="1">
    <citation type="journal article" date="2019" name="Int. J. Syst. Evol. Microbiol.">
        <title>The Global Catalogue of Microorganisms (GCM) 10K type strain sequencing project: providing services to taxonomists for standard genome sequencing and annotation.</title>
        <authorList>
            <consortium name="The Broad Institute Genomics Platform"/>
            <consortium name="The Broad Institute Genome Sequencing Center for Infectious Disease"/>
            <person name="Wu L."/>
            <person name="Ma J."/>
        </authorList>
    </citation>
    <scope>NUCLEOTIDE SEQUENCE [LARGE SCALE GENOMIC DNA]</scope>
    <source>
        <strain evidence="3">JCM 9933</strain>
    </source>
</reference>
<dbReference type="InterPro" id="IPR036188">
    <property type="entry name" value="FAD/NAD-bd_sf"/>
</dbReference>
<dbReference type="PANTHER" id="PTHR43747">
    <property type="entry name" value="FAD-BINDING PROTEIN"/>
    <property type="match status" value="1"/>
</dbReference>
<evidence type="ECO:0000313" key="2">
    <source>
        <dbReference type="EMBL" id="GAA0593475.1"/>
    </source>
</evidence>
<keyword evidence="3" id="KW-1185">Reference proteome</keyword>
<dbReference type="Proteomes" id="UP001501588">
    <property type="component" value="Unassembled WGS sequence"/>
</dbReference>
<gene>
    <name evidence="2" type="ORF">GCM10009416_34800</name>
</gene>